<reference evidence="9" key="1">
    <citation type="journal article" date="2019" name="Int. J. Syst. Evol. Microbiol.">
        <title>The Global Catalogue of Microorganisms (GCM) 10K type strain sequencing project: providing services to taxonomists for standard genome sequencing and annotation.</title>
        <authorList>
            <consortium name="The Broad Institute Genomics Platform"/>
            <consortium name="The Broad Institute Genome Sequencing Center for Infectious Disease"/>
            <person name="Wu L."/>
            <person name="Ma J."/>
        </authorList>
    </citation>
    <scope>NUCLEOTIDE SEQUENCE [LARGE SCALE GENOMIC DNA]</scope>
    <source>
        <strain evidence="9">KCTC 13128</strain>
    </source>
</reference>
<dbReference type="NCBIfam" id="TIGR00431">
    <property type="entry name" value="TruB"/>
    <property type="match status" value="1"/>
</dbReference>
<name>A0ABV7CV19_9BACI</name>
<evidence type="ECO:0000313" key="8">
    <source>
        <dbReference type="EMBL" id="MFC3040339.1"/>
    </source>
</evidence>
<dbReference type="HAMAP" id="MF_01080">
    <property type="entry name" value="TruB_bact"/>
    <property type="match status" value="1"/>
</dbReference>
<dbReference type="InterPro" id="IPR020103">
    <property type="entry name" value="PsdUridine_synth_cat_dom_sf"/>
</dbReference>
<evidence type="ECO:0000256" key="5">
    <source>
        <dbReference type="HAMAP-Rule" id="MF_01080"/>
    </source>
</evidence>
<accession>A0ABV7CV19</accession>
<dbReference type="Proteomes" id="UP001595279">
    <property type="component" value="Unassembled WGS sequence"/>
</dbReference>
<dbReference type="InterPro" id="IPR014780">
    <property type="entry name" value="tRNA_psdUridine_synth_TruB"/>
</dbReference>
<dbReference type="InterPro" id="IPR032819">
    <property type="entry name" value="TruB_C"/>
</dbReference>
<proteinExistence type="inferred from homology"/>
<keyword evidence="3 5" id="KW-0819">tRNA processing</keyword>
<dbReference type="Pfam" id="PF01509">
    <property type="entry name" value="TruB_N"/>
    <property type="match status" value="1"/>
</dbReference>
<evidence type="ECO:0000259" key="7">
    <source>
        <dbReference type="Pfam" id="PF16198"/>
    </source>
</evidence>
<keyword evidence="9" id="KW-1185">Reference proteome</keyword>
<evidence type="ECO:0000259" key="6">
    <source>
        <dbReference type="Pfam" id="PF01509"/>
    </source>
</evidence>
<evidence type="ECO:0000256" key="3">
    <source>
        <dbReference type="ARBA" id="ARBA00022694"/>
    </source>
</evidence>
<dbReference type="SUPFAM" id="SSF55120">
    <property type="entry name" value="Pseudouridine synthase"/>
    <property type="match status" value="1"/>
</dbReference>
<dbReference type="PANTHER" id="PTHR13767:SF2">
    <property type="entry name" value="PSEUDOURIDYLATE SYNTHASE TRUB1"/>
    <property type="match status" value="1"/>
</dbReference>
<feature type="domain" description="tRNA pseudouridylate synthase B C-terminal" evidence="7">
    <location>
        <begin position="173"/>
        <end position="233"/>
    </location>
</feature>
<dbReference type="Pfam" id="PF16198">
    <property type="entry name" value="TruB_C_2"/>
    <property type="match status" value="1"/>
</dbReference>
<dbReference type="PANTHER" id="PTHR13767">
    <property type="entry name" value="TRNA-PSEUDOURIDINE SYNTHASE"/>
    <property type="match status" value="1"/>
</dbReference>
<dbReference type="EC" id="5.4.99.25" evidence="5"/>
<evidence type="ECO:0000256" key="1">
    <source>
        <dbReference type="ARBA" id="ARBA00000385"/>
    </source>
</evidence>
<feature type="active site" description="Nucleophile" evidence="5">
    <location>
        <position position="38"/>
    </location>
</feature>
<sequence>MHGILPLWKPKGMTSHDCVVRIRRLFKTKKVGHTGTLDPEVEGILPICIGQATKIVPFLTDTKKTYIAELKLGWSTETEDDQGEIIERKPVTDFPTEETVDNVLQSFKGEITQIPPMYSAVKVNGRKLYEYARKNLEVERPKRSVTIFEIERISLQEEKIRFKVVCSKGTYIRTLCVNIGEKLGYPAHMSDLCRTQTGSFDEKDGLSFTEIEEAVMNQKEEQLLCPLLRGVDHLDELQVDESIKRKVENGRKLEKPEQPIKTDPFRVMHGRELLAIYQNHPEKNGQIKPVRVFQV</sequence>
<dbReference type="RefSeq" id="WP_390271475.1">
    <property type="nucleotide sequence ID" value="NZ_JBHRSA010000034.1"/>
</dbReference>
<comment type="function">
    <text evidence="5">Responsible for synthesis of pseudouridine from uracil-55 in the psi GC loop of transfer RNAs.</text>
</comment>
<comment type="similarity">
    <text evidence="2 5">Belongs to the pseudouridine synthase TruB family. Type 1 subfamily.</text>
</comment>
<evidence type="ECO:0000256" key="2">
    <source>
        <dbReference type="ARBA" id="ARBA00005642"/>
    </source>
</evidence>
<gene>
    <name evidence="5 8" type="primary">truB</name>
    <name evidence="8" type="ORF">ACFOGI_08725</name>
</gene>
<organism evidence="8 9">
    <name type="scientific">Virgibacillus xinjiangensis</name>
    <dbReference type="NCBI Taxonomy" id="393090"/>
    <lineage>
        <taxon>Bacteria</taxon>
        <taxon>Bacillati</taxon>
        <taxon>Bacillota</taxon>
        <taxon>Bacilli</taxon>
        <taxon>Bacillales</taxon>
        <taxon>Bacillaceae</taxon>
        <taxon>Virgibacillus</taxon>
    </lineage>
</organism>
<comment type="catalytic activity">
    <reaction evidence="1 5">
        <text>uridine(55) in tRNA = pseudouridine(55) in tRNA</text>
        <dbReference type="Rhea" id="RHEA:42532"/>
        <dbReference type="Rhea" id="RHEA-COMP:10101"/>
        <dbReference type="Rhea" id="RHEA-COMP:10102"/>
        <dbReference type="ChEBI" id="CHEBI:65314"/>
        <dbReference type="ChEBI" id="CHEBI:65315"/>
        <dbReference type="EC" id="5.4.99.25"/>
    </reaction>
</comment>
<protein>
    <recommendedName>
        <fullName evidence="5">tRNA pseudouridine synthase B</fullName>
        <ecNumber evidence="5">5.4.99.25</ecNumber>
    </recommendedName>
    <alternativeName>
        <fullName evidence="5">tRNA pseudouridine(55) synthase</fullName>
        <shortName evidence="5">Psi55 synthase</shortName>
    </alternativeName>
    <alternativeName>
        <fullName evidence="5">tRNA pseudouridylate synthase</fullName>
    </alternativeName>
    <alternativeName>
        <fullName evidence="5">tRNA-uridine isomerase</fullName>
    </alternativeName>
</protein>
<comment type="caution">
    <text evidence="8">The sequence shown here is derived from an EMBL/GenBank/DDBJ whole genome shotgun (WGS) entry which is preliminary data.</text>
</comment>
<dbReference type="Gene3D" id="3.30.2350.10">
    <property type="entry name" value="Pseudouridine synthase"/>
    <property type="match status" value="1"/>
</dbReference>
<feature type="domain" description="Pseudouridine synthase II N-terminal" evidence="6">
    <location>
        <begin position="23"/>
        <end position="172"/>
    </location>
</feature>
<evidence type="ECO:0000313" key="9">
    <source>
        <dbReference type="Proteomes" id="UP001595279"/>
    </source>
</evidence>
<dbReference type="GO" id="GO:0160148">
    <property type="term" value="F:tRNA pseudouridine(55) synthase activity"/>
    <property type="evidence" value="ECO:0007669"/>
    <property type="project" value="UniProtKB-EC"/>
</dbReference>
<dbReference type="EMBL" id="JBHRSA010000034">
    <property type="protein sequence ID" value="MFC3040339.1"/>
    <property type="molecule type" value="Genomic_DNA"/>
</dbReference>
<dbReference type="InterPro" id="IPR002501">
    <property type="entry name" value="PsdUridine_synth_N"/>
</dbReference>
<dbReference type="CDD" id="cd02573">
    <property type="entry name" value="PseudoU_synth_EcTruB"/>
    <property type="match status" value="1"/>
</dbReference>
<evidence type="ECO:0000256" key="4">
    <source>
        <dbReference type="ARBA" id="ARBA00023235"/>
    </source>
</evidence>
<keyword evidence="4 5" id="KW-0413">Isomerase</keyword>